<reference evidence="2 4" key="2">
    <citation type="submission" date="2019-07" db="EMBL/GenBank/DDBJ databases">
        <title>Tepidimonas ignava SPS-1037 draft genome.</title>
        <authorList>
            <person name="Da Costa M.S."/>
            <person name="Froufe H.J.C."/>
            <person name="Egas C."/>
            <person name="Albuquerque L."/>
        </authorList>
    </citation>
    <scope>NUCLEOTIDE SEQUENCE [LARGE SCALE GENOMIC DNA]</scope>
    <source>
        <strain evidence="2 4">SPS-1037</strain>
    </source>
</reference>
<evidence type="ECO:0000313" key="1">
    <source>
        <dbReference type="EMBL" id="TCS98751.1"/>
    </source>
</evidence>
<dbReference type="EMBL" id="VJNC01000013">
    <property type="protein sequence ID" value="TSE20323.1"/>
    <property type="molecule type" value="Genomic_DNA"/>
</dbReference>
<evidence type="ECO:0000313" key="3">
    <source>
        <dbReference type="Proteomes" id="UP000295536"/>
    </source>
</evidence>
<protein>
    <submittedName>
        <fullName evidence="1">Uncharacterized protein</fullName>
    </submittedName>
</protein>
<name>A0A4R3LF00_9BURK</name>
<organism evidence="1 3">
    <name type="scientific">Tepidimonas ignava</name>
    <dbReference type="NCBI Taxonomy" id="114249"/>
    <lineage>
        <taxon>Bacteria</taxon>
        <taxon>Pseudomonadati</taxon>
        <taxon>Pseudomonadota</taxon>
        <taxon>Betaproteobacteria</taxon>
        <taxon>Burkholderiales</taxon>
        <taxon>Tepidimonas</taxon>
    </lineage>
</organism>
<evidence type="ECO:0000313" key="4">
    <source>
        <dbReference type="Proteomes" id="UP000315577"/>
    </source>
</evidence>
<dbReference type="EMBL" id="SMAH01000004">
    <property type="protein sequence ID" value="TCS98751.1"/>
    <property type="molecule type" value="Genomic_DNA"/>
</dbReference>
<reference evidence="1 3" key="1">
    <citation type="submission" date="2019-03" db="EMBL/GenBank/DDBJ databases">
        <title>Genomic Encyclopedia of Type Strains, Phase IV (KMG-IV): sequencing the most valuable type-strain genomes for metagenomic binning, comparative biology and taxonomic classification.</title>
        <authorList>
            <person name="Goeker M."/>
        </authorList>
    </citation>
    <scope>NUCLEOTIDE SEQUENCE [LARGE SCALE GENOMIC DNA]</scope>
    <source>
        <strain evidence="1 3">DSM 12034</strain>
    </source>
</reference>
<dbReference type="OrthoDB" id="7068875at2"/>
<sequence length="103" mass="10669">MSLLASTRPAAAATVAVYTVPTQRRATININCCNVGASSARVRLAVSADATPADAQWIEWDAALDPSGVLERTGIVLSAGQKLFARSDTGAVNVAVWGIEEIA</sequence>
<proteinExistence type="predicted"/>
<dbReference type="RefSeq" id="WP_132962069.1">
    <property type="nucleotide sequence ID" value="NZ_SMAH01000004.1"/>
</dbReference>
<dbReference type="AlphaFoldDB" id="A0A4R3LF00"/>
<gene>
    <name evidence="1" type="ORF">EDC36_104175</name>
    <name evidence="2" type="ORF">Tigna_01954</name>
</gene>
<dbReference type="Proteomes" id="UP000315577">
    <property type="component" value="Unassembled WGS sequence"/>
</dbReference>
<evidence type="ECO:0000313" key="2">
    <source>
        <dbReference type="EMBL" id="TSE20323.1"/>
    </source>
</evidence>
<dbReference type="Proteomes" id="UP000295536">
    <property type="component" value="Unassembled WGS sequence"/>
</dbReference>
<keyword evidence="4" id="KW-1185">Reference proteome</keyword>
<accession>A0A4R3LF00</accession>
<comment type="caution">
    <text evidence="1">The sequence shown here is derived from an EMBL/GenBank/DDBJ whole genome shotgun (WGS) entry which is preliminary data.</text>
</comment>